<proteinExistence type="inferred from homology"/>
<comment type="similarity">
    <text evidence="2">Belongs to the RbfA family.</text>
</comment>
<dbReference type="GO" id="GO:0043024">
    <property type="term" value="F:ribosomal small subunit binding"/>
    <property type="evidence" value="ECO:0007669"/>
    <property type="project" value="TreeGrafter"/>
</dbReference>
<evidence type="ECO:0000256" key="2">
    <source>
        <dbReference type="HAMAP-Rule" id="MF_00003"/>
    </source>
</evidence>
<dbReference type="HAMAP" id="MF_00003">
    <property type="entry name" value="RbfA"/>
    <property type="match status" value="1"/>
</dbReference>
<dbReference type="RefSeq" id="WP_037406574.1">
    <property type="nucleotide sequence ID" value="NZ_CAJZCD010000001.1"/>
</dbReference>
<keyword evidence="2" id="KW-0963">Cytoplasm</keyword>
<dbReference type="PANTHER" id="PTHR33515">
    <property type="entry name" value="RIBOSOME-BINDING FACTOR A, CHLOROPLASTIC-RELATED"/>
    <property type="match status" value="1"/>
</dbReference>
<dbReference type="OrthoDB" id="307788at2"/>
<dbReference type="Pfam" id="PF02033">
    <property type="entry name" value="RBFA"/>
    <property type="match status" value="1"/>
</dbReference>
<comment type="subcellular location">
    <subcellularLocation>
        <location evidence="2">Cytoplasm</location>
    </subcellularLocation>
</comment>
<dbReference type="NCBIfam" id="TIGR00082">
    <property type="entry name" value="rbfA"/>
    <property type="match status" value="1"/>
</dbReference>
<dbReference type="GO" id="GO:0030490">
    <property type="term" value="P:maturation of SSU-rRNA"/>
    <property type="evidence" value="ECO:0007669"/>
    <property type="project" value="UniProtKB-UniRule"/>
</dbReference>
<protein>
    <recommendedName>
        <fullName evidence="2">Ribosome-binding factor A</fullName>
    </recommendedName>
</protein>
<gene>
    <name evidence="2" type="primary">rbfA</name>
    <name evidence="3" type="ORF">BHC48_09435</name>
</gene>
<keyword evidence="1 2" id="KW-0690">Ribosome biogenesis</keyword>
<organism evidence="3 4">
    <name type="scientific">Snodgrassella alvi</name>
    <dbReference type="NCBI Taxonomy" id="1196083"/>
    <lineage>
        <taxon>Bacteria</taxon>
        <taxon>Pseudomonadati</taxon>
        <taxon>Pseudomonadota</taxon>
        <taxon>Betaproteobacteria</taxon>
        <taxon>Neisseriales</taxon>
        <taxon>Neisseriaceae</taxon>
        <taxon>Snodgrassella</taxon>
    </lineage>
</organism>
<dbReference type="InterPro" id="IPR020053">
    <property type="entry name" value="Ribosome-bd_factorA_CS"/>
</dbReference>
<comment type="function">
    <text evidence="2">One of several proteins that assist in the late maturation steps of the functional core of the 30S ribosomal subunit. Associates with free 30S ribosomal subunits (but not with 30S subunits that are part of 70S ribosomes or polysomes). Required for efficient processing of 16S rRNA. May interact with the 5'-terminal helix region of 16S rRNA.</text>
</comment>
<dbReference type="SUPFAM" id="SSF89919">
    <property type="entry name" value="Ribosome-binding factor A, RbfA"/>
    <property type="match status" value="1"/>
</dbReference>
<dbReference type="InterPro" id="IPR000238">
    <property type="entry name" value="RbfA"/>
</dbReference>
<reference evidence="3 4" key="1">
    <citation type="journal article" date="2017" name="MBio">
        <title>Type VI secretion-mediated competition in the bee gut microbiome.</title>
        <authorList>
            <person name="Steele M.I."/>
            <person name="Kwong W.K."/>
            <person name="Powell J.E."/>
            <person name="Whiteley M."/>
            <person name="Moran N.A."/>
        </authorList>
    </citation>
    <scope>NUCLEOTIDE SEQUENCE [LARGE SCALE GENOMIC DNA]</scope>
    <source>
        <strain evidence="3 4">Occ4-2</strain>
    </source>
</reference>
<comment type="subunit">
    <text evidence="2">Monomer. Binds 30S ribosomal subunits, but not 50S ribosomal subunits or 70S ribosomes.</text>
</comment>
<dbReference type="PROSITE" id="PS01319">
    <property type="entry name" value="RBFA"/>
    <property type="match status" value="1"/>
</dbReference>
<evidence type="ECO:0000313" key="4">
    <source>
        <dbReference type="Proteomes" id="UP000231484"/>
    </source>
</evidence>
<evidence type="ECO:0000256" key="1">
    <source>
        <dbReference type="ARBA" id="ARBA00022517"/>
    </source>
</evidence>
<name>A0A066TLC5_9NEIS</name>
<dbReference type="Gene3D" id="3.30.300.20">
    <property type="match status" value="1"/>
</dbReference>
<dbReference type="eggNOG" id="COG0858">
    <property type="taxonomic scope" value="Bacteria"/>
</dbReference>
<dbReference type="InterPro" id="IPR023799">
    <property type="entry name" value="RbfA_dom_sf"/>
</dbReference>
<comment type="caution">
    <text evidence="3">The sequence shown here is derived from an EMBL/GenBank/DDBJ whole genome shotgun (WGS) entry which is preliminary data.</text>
</comment>
<dbReference type="GO" id="GO:0005829">
    <property type="term" value="C:cytosol"/>
    <property type="evidence" value="ECO:0007669"/>
    <property type="project" value="TreeGrafter"/>
</dbReference>
<dbReference type="PANTHER" id="PTHR33515:SF1">
    <property type="entry name" value="RIBOSOME-BINDING FACTOR A, CHLOROPLASTIC-RELATED"/>
    <property type="match status" value="1"/>
</dbReference>
<dbReference type="AlphaFoldDB" id="A0A066TLC5"/>
<dbReference type="GeneID" id="75156174"/>
<accession>A0A066TLC5</accession>
<dbReference type="EMBL" id="MEIQ01000052">
    <property type="protein sequence ID" value="PIT48591.1"/>
    <property type="molecule type" value="Genomic_DNA"/>
</dbReference>
<dbReference type="InterPro" id="IPR015946">
    <property type="entry name" value="KH_dom-like_a/b"/>
</dbReference>
<dbReference type="Proteomes" id="UP000231484">
    <property type="component" value="Unassembled WGS sequence"/>
</dbReference>
<sequence>MRKPQRGYARQDRVKEQIMRELAELVRVGLKDPRAGFITINEVEVTRDYSHATIYYTVLDDSTRAVTEEALEHARGYLRSELARRISLFRTPELTFIYDDSLERGMSISHLIDKVAKEKPVDD</sequence>
<evidence type="ECO:0000313" key="3">
    <source>
        <dbReference type="EMBL" id="PIT48591.1"/>
    </source>
</evidence>